<dbReference type="PROSITE" id="PS51158">
    <property type="entry name" value="ALPHA_KINASE"/>
    <property type="match status" value="1"/>
</dbReference>
<gene>
    <name evidence="8" type="ORF">ACHAW5_009595</name>
</gene>
<dbReference type="Proteomes" id="UP001530315">
    <property type="component" value="Unassembled WGS sequence"/>
</dbReference>
<dbReference type="SUPFAM" id="SSF53300">
    <property type="entry name" value="vWA-like"/>
    <property type="match status" value="1"/>
</dbReference>
<evidence type="ECO:0000259" key="7">
    <source>
        <dbReference type="PROSITE" id="PS51158"/>
    </source>
</evidence>
<dbReference type="AlphaFoldDB" id="A0ABD3MHS7"/>
<name>A0ABD3MHS7_9STRA</name>
<dbReference type="Gene3D" id="3.20.200.10">
    <property type="entry name" value="MHCK/EF2 kinase"/>
    <property type="match status" value="1"/>
</dbReference>
<evidence type="ECO:0000256" key="3">
    <source>
        <dbReference type="ARBA" id="ARBA00022741"/>
    </source>
</evidence>
<dbReference type="InterPro" id="IPR051852">
    <property type="entry name" value="Alpha-type_PK"/>
</dbReference>
<feature type="domain" description="VWFA" evidence="6">
    <location>
        <begin position="194"/>
        <end position="401"/>
    </location>
</feature>
<dbReference type="InterPro" id="IPR002035">
    <property type="entry name" value="VWF_A"/>
</dbReference>
<dbReference type="SUPFAM" id="SSF56112">
    <property type="entry name" value="Protein kinase-like (PK-like)"/>
    <property type="match status" value="1"/>
</dbReference>
<keyword evidence="4" id="KW-0418">Kinase</keyword>
<feature type="domain" description="Alpha-type protein kinase" evidence="7">
    <location>
        <begin position="466"/>
        <end position="729"/>
    </location>
</feature>
<keyword evidence="5" id="KW-0067">ATP-binding</keyword>
<dbReference type="PANTHER" id="PTHR45992">
    <property type="entry name" value="EUKARYOTIC ELONGATION FACTOR 2 KINASE-RELATED"/>
    <property type="match status" value="1"/>
</dbReference>
<sequence>MSFSQKRVRSSSRVATKSAKLAKGGATAIDLTGDDDVDYDIARKWGVKFSDEDPKVHYFDPHNGHGSLGDRDGFEDCNANEGSRGTSRLNDELTLLSTLHGRARRELRDISKHDFQTVVRYGTKTRTWGRNGIPRWKFEFGNTVCITDDICRTEITCYKKAISIEPAKITKQMQENRARASRILRDDPHLVTTHSIIIIDQSASMGTSDVNCFRSRSDAAYGTLALDYIAEQLYQMNDEFSVDAVTIIEMNDASSLFVVKEPLDWILFNKVLDRLSTAKPKSHGNYLKSLEQAERRIRMELETLDDLDADDIPAFLLVFISDGKPSDCLPQHEVMRHNVIARLSQKLQSKFTVFGMGIGASNADFDQLRLLADTAEQYGACGRFSHAGLNPACLSTSFSLLATSMTATRTDLRSTTAGGWGRPRGRVDGKQTKTEKIYQMKQKNNDNSGLVPFRRETRLVSRHVYDPKNPSTVWPIADFFNPNCAGFEIEKDPFGKGAERLAYMFHEIKPKSTGRGWDKVGGSMVAKESRFNENEESKEAFHTSFCRVQNKSNDLAKLFNQAVEKAPLLRPSIDEVSLPPPIVFLECSVYEYTNFHGFKCGVLVEKYLRGKFTKFNSNNGFVLNNRDSDGDSISLSIGVVKLTDFVQAFSHWVYESTGHSMIVCDLQGILDMEGRRPVFRLTDPAICSKGSSSMKYRYGKTDLGMRGIRDFCCRHTCNSVCKALNLPTMRAK</sequence>
<dbReference type="InterPro" id="IPR036465">
    <property type="entry name" value="vWFA_dom_sf"/>
</dbReference>
<protein>
    <recommendedName>
        <fullName evidence="10">Alpha-type protein kinase domain-containing protein</fullName>
    </recommendedName>
</protein>
<evidence type="ECO:0000256" key="4">
    <source>
        <dbReference type="ARBA" id="ARBA00022777"/>
    </source>
</evidence>
<evidence type="ECO:0000256" key="5">
    <source>
        <dbReference type="ARBA" id="ARBA00022840"/>
    </source>
</evidence>
<evidence type="ECO:0000313" key="9">
    <source>
        <dbReference type="Proteomes" id="UP001530315"/>
    </source>
</evidence>
<accession>A0ABD3MHS7</accession>
<dbReference type="PROSITE" id="PS50234">
    <property type="entry name" value="VWFA"/>
    <property type="match status" value="1"/>
</dbReference>
<evidence type="ECO:0000256" key="1">
    <source>
        <dbReference type="ARBA" id="ARBA00022527"/>
    </source>
</evidence>
<keyword evidence="3" id="KW-0547">Nucleotide-binding</keyword>
<evidence type="ECO:0008006" key="10">
    <source>
        <dbReference type="Google" id="ProtNLM"/>
    </source>
</evidence>
<dbReference type="InterPro" id="IPR004166">
    <property type="entry name" value="a-kinase_dom"/>
</dbReference>
<comment type="caution">
    <text evidence="8">The sequence shown here is derived from an EMBL/GenBank/DDBJ whole genome shotgun (WGS) entry which is preliminary data.</text>
</comment>
<reference evidence="8 9" key="1">
    <citation type="submission" date="2024-10" db="EMBL/GenBank/DDBJ databases">
        <title>Updated reference genomes for cyclostephanoid diatoms.</title>
        <authorList>
            <person name="Roberts W.R."/>
            <person name="Alverson A.J."/>
        </authorList>
    </citation>
    <scope>NUCLEOTIDE SEQUENCE [LARGE SCALE GENOMIC DNA]</scope>
    <source>
        <strain evidence="8 9">AJA276-08</strain>
    </source>
</reference>
<organism evidence="8 9">
    <name type="scientific">Stephanodiscus triporus</name>
    <dbReference type="NCBI Taxonomy" id="2934178"/>
    <lineage>
        <taxon>Eukaryota</taxon>
        <taxon>Sar</taxon>
        <taxon>Stramenopiles</taxon>
        <taxon>Ochrophyta</taxon>
        <taxon>Bacillariophyta</taxon>
        <taxon>Coscinodiscophyceae</taxon>
        <taxon>Thalassiosirophycidae</taxon>
        <taxon>Stephanodiscales</taxon>
        <taxon>Stephanodiscaceae</taxon>
        <taxon>Stephanodiscus</taxon>
    </lineage>
</organism>
<proteinExistence type="predicted"/>
<evidence type="ECO:0000259" key="6">
    <source>
        <dbReference type="PROSITE" id="PS50234"/>
    </source>
</evidence>
<keyword evidence="9" id="KW-1185">Reference proteome</keyword>
<dbReference type="GO" id="GO:0005524">
    <property type="term" value="F:ATP binding"/>
    <property type="evidence" value="ECO:0007669"/>
    <property type="project" value="UniProtKB-KW"/>
</dbReference>
<dbReference type="Pfam" id="PF02816">
    <property type="entry name" value="Alpha_kinase"/>
    <property type="match status" value="1"/>
</dbReference>
<evidence type="ECO:0000313" key="8">
    <source>
        <dbReference type="EMBL" id="KAL3763594.1"/>
    </source>
</evidence>
<keyword evidence="2" id="KW-0808">Transferase</keyword>
<dbReference type="GO" id="GO:0004674">
    <property type="term" value="F:protein serine/threonine kinase activity"/>
    <property type="evidence" value="ECO:0007669"/>
    <property type="project" value="UniProtKB-KW"/>
</dbReference>
<keyword evidence="1" id="KW-0723">Serine/threonine-protein kinase</keyword>
<evidence type="ECO:0000256" key="2">
    <source>
        <dbReference type="ARBA" id="ARBA00022679"/>
    </source>
</evidence>
<dbReference type="Gene3D" id="3.40.50.410">
    <property type="entry name" value="von Willebrand factor, type A domain"/>
    <property type="match status" value="1"/>
</dbReference>
<dbReference type="EMBL" id="JALLAZ020001798">
    <property type="protein sequence ID" value="KAL3763594.1"/>
    <property type="molecule type" value="Genomic_DNA"/>
</dbReference>
<dbReference type="SMART" id="SM00811">
    <property type="entry name" value="Alpha_kinase"/>
    <property type="match status" value="1"/>
</dbReference>
<dbReference type="InterPro" id="IPR011009">
    <property type="entry name" value="Kinase-like_dom_sf"/>
</dbReference>
<dbReference type="PANTHER" id="PTHR45992:SF11">
    <property type="entry name" value="ALPHA-TYPE PROTEIN KINASE DOMAIN-CONTAINING PROTEIN"/>
    <property type="match status" value="1"/>
</dbReference>